<protein>
    <recommendedName>
        <fullName evidence="3">Spo0E family sporulation regulatory protein-aspartic acid phosphatase</fullName>
    </recommendedName>
</protein>
<proteinExistence type="predicted"/>
<dbReference type="GO" id="GO:0046983">
    <property type="term" value="F:protein dimerization activity"/>
    <property type="evidence" value="ECO:0007669"/>
    <property type="project" value="InterPro"/>
</dbReference>
<organism evidence="1 2">
    <name type="scientific">Paenibacillus herberti</name>
    <dbReference type="NCBI Taxonomy" id="1619309"/>
    <lineage>
        <taxon>Bacteria</taxon>
        <taxon>Bacillati</taxon>
        <taxon>Bacillota</taxon>
        <taxon>Bacilli</taxon>
        <taxon>Bacillales</taxon>
        <taxon>Paenibacillaceae</taxon>
        <taxon>Paenibacillus</taxon>
    </lineage>
</organism>
<dbReference type="OrthoDB" id="2639794at2"/>
<dbReference type="Gene3D" id="4.10.280.10">
    <property type="entry name" value="Helix-loop-helix DNA-binding domain"/>
    <property type="match status" value="1"/>
</dbReference>
<evidence type="ECO:0000313" key="1">
    <source>
        <dbReference type="EMBL" id="OXM16710.1"/>
    </source>
</evidence>
<evidence type="ECO:0008006" key="3">
    <source>
        <dbReference type="Google" id="ProtNLM"/>
    </source>
</evidence>
<dbReference type="InterPro" id="IPR018540">
    <property type="entry name" value="Spo0E-like"/>
</dbReference>
<reference evidence="1 2" key="1">
    <citation type="submission" date="2017-07" db="EMBL/GenBank/DDBJ databases">
        <title>Paenibacillus herberti R33 genome sequencing and assembly.</title>
        <authorList>
            <person name="Su W."/>
        </authorList>
    </citation>
    <scope>NUCLEOTIDE SEQUENCE [LARGE SCALE GENOMIC DNA]</scope>
    <source>
        <strain evidence="1 2">R33</strain>
    </source>
</reference>
<evidence type="ECO:0000313" key="2">
    <source>
        <dbReference type="Proteomes" id="UP000215145"/>
    </source>
</evidence>
<dbReference type="EMBL" id="NMUQ01000001">
    <property type="protein sequence ID" value="OXM16710.1"/>
    <property type="molecule type" value="Genomic_DNA"/>
</dbReference>
<name>A0A229P3M4_9BACL</name>
<dbReference type="SUPFAM" id="SSF140500">
    <property type="entry name" value="BAS1536-like"/>
    <property type="match status" value="1"/>
</dbReference>
<dbReference type="Proteomes" id="UP000215145">
    <property type="component" value="Unassembled WGS sequence"/>
</dbReference>
<sequence length="57" mass="6693">MTENVQLHQQIERLRGQMVETAAIQNTLLHGEVLQLSQSLDLLIVRVQEERLTRQRK</sequence>
<dbReference type="InterPro" id="IPR036638">
    <property type="entry name" value="HLH_DNA-bd_sf"/>
</dbReference>
<comment type="caution">
    <text evidence="1">The sequence shown here is derived from an EMBL/GenBank/DDBJ whole genome shotgun (WGS) entry which is preliminary data.</text>
</comment>
<dbReference type="InterPro" id="IPR037208">
    <property type="entry name" value="Spo0E-like_sf"/>
</dbReference>
<dbReference type="RefSeq" id="WP_089523794.1">
    <property type="nucleotide sequence ID" value="NZ_NMUQ01000001.1"/>
</dbReference>
<dbReference type="Pfam" id="PF09388">
    <property type="entry name" value="SpoOE-like"/>
    <property type="match status" value="1"/>
</dbReference>
<dbReference type="AlphaFoldDB" id="A0A229P3M4"/>
<dbReference type="GO" id="GO:0043937">
    <property type="term" value="P:regulation of sporulation"/>
    <property type="evidence" value="ECO:0007669"/>
    <property type="project" value="InterPro"/>
</dbReference>
<accession>A0A229P3M4</accession>
<keyword evidence="2" id="KW-1185">Reference proteome</keyword>
<gene>
    <name evidence="1" type="ORF">CGZ75_08645</name>
</gene>